<accession>D5BPH8</accession>
<evidence type="ECO:0000256" key="1">
    <source>
        <dbReference type="ARBA" id="ARBA00000085"/>
    </source>
</evidence>
<feature type="domain" description="PAS" evidence="16">
    <location>
        <begin position="380"/>
        <end position="433"/>
    </location>
</feature>
<protein>
    <recommendedName>
        <fullName evidence="3">histidine kinase</fullName>
        <ecNumber evidence="3">2.7.13.3</ecNumber>
    </recommendedName>
</protein>
<dbReference type="EMBL" id="CP001751">
    <property type="protein sequence ID" value="ADE38460.1"/>
    <property type="molecule type" value="Genomic_DNA"/>
</dbReference>
<comment type="subcellular location">
    <subcellularLocation>
        <location evidence="2">Cell membrane</location>
        <topology evidence="2">Multi-pass membrane protein</topology>
    </subcellularLocation>
</comment>
<dbReference type="InterPro" id="IPR013767">
    <property type="entry name" value="PAS_fold"/>
</dbReference>
<dbReference type="EC" id="2.7.13.3" evidence="3"/>
<dbReference type="InterPro" id="IPR003661">
    <property type="entry name" value="HisK_dim/P_dom"/>
</dbReference>
<evidence type="ECO:0000313" key="19">
    <source>
        <dbReference type="Proteomes" id="UP000007460"/>
    </source>
</evidence>
<dbReference type="CDD" id="cd06225">
    <property type="entry name" value="HAMP"/>
    <property type="match status" value="1"/>
</dbReference>
<reference evidence="18 19" key="1">
    <citation type="journal article" date="2010" name="J. Bacteriol.">
        <title>Complete genome sequence of "Candidatus Puniceispirillum marinum" IMCC1322, a representative of the SAR116 clade in the Alphaproteobacteria.</title>
        <authorList>
            <person name="Oh H.M."/>
            <person name="Kwon K.K."/>
            <person name="Kang I."/>
            <person name="Kang S.G."/>
            <person name="Lee J.H."/>
            <person name="Kim S.J."/>
            <person name="Cho J.C."/>
        </authorList>
    </citation>
    <scope>NUCLEOTIDE SEQUENCE [LARGE SCALE GENOMIC DNA]</scope>
    <source>
        <strain evidence="18 19">IMCC1322</strain>
    </source>
</reference>
<evidence type="ECO:0000259" key="17">
    <source>
        <dbReference type="PROSITE" id="PS50885"/>
    </source>
</evidence>
<dbReference type="Proteomes" id="UP000007460">
    <property type="component" value="Chromosome"/>
</dbReference>
<evidence type="ECO:0000256" key="12">
    <source>
        <dbReference type="ARBA" id="ARBA00023012"/>
    </source>
</evidence>
<dbReference type="SUPFAM" id="SSF55874">
    <property type="entry name" value="ATPase domain of HSP90 chaperone/DNA topoisomerase II/histidine kinase"/>
    <property type="match status" value="1"/>
</dbReference>
<dbReference type="InterPro" id="IPR003660">
    <property type="entry name" value="HAMP_dom"/>
</dbReference>
<feature type="domain" description="HAMP" evidence="17">
    <location>
        <begin position="315"/>
        <end position="368"/>
    </location>
</feature>
<evidence type="ECO:0000256" key="13">
    <source>
        <dbReference type="ARBA" id="ARBA00023136"/>
    </source>
</evidence>
<evidence type="ECO:0000256" key="11">
    <source>
        <dbReference type="ARBA" id="ARBA00022989"/>
    </source>
</evidence>
<comment type="catalytic activity">
    <reaction evidence="1">
        <text>ATP + protein L-histidine = ADP + protein N-phospho-L-histidine.</text>
        <dbReference type="EC" id="2.7.13.3"/>
    </reaction>
</comment>
<dbReference type="PRINTS" id="PR00344">
    <property type="entry name" value="BCTRLSENSOR"/>
</dbReference>
<dbReference type="PROSITE" id="PS50109">
    <property type="entry name" value="HIS_KIN"/>
    <property type="match status" value="1"/>
</dbReference>
<dbReference type="GO" id="GO:0000155">
    <property type="term" value="F:phosphorelay sensor kinase activity"/>
    <property type="evidence" value="ECO:0007669"/>
    <property type="project" value="InterPro"/>
</dbReference>
<dbReference type="InterPro" id="IPR035965">
    <property type="entry name" value="PAS-like_dom_sf"/>
</dbReference>
<dbReference type="Gene3D" id="3.30.565.10">
    <property type="entry name" value="Histidine kinase-like ATPase, C-terminal domain"/>
    <property type="match status" value="1"/>
</dbReference>
<gene>
    <name evidence="18" type="ordered locus">SAR116_0217</name>
</gene>
<feature type="transmembrane region" description="Helical" evidence="14">
    <location>
        <begin position="20"/>
        <end position="41"/>
    </location>
</feature>
<dbReference type="SMART" id="SM00091">
    <property type="entry name" value="PAS"/>
    <property type="match status" value="1"/>
</dbReference>
<proteinExistence type="predicted"/>
<dbReference type="SUPFAM" id="SSF55785">
    <property type="entry name" value="PYP-like sensor domain (PAS domain)"/>
    <property type="match status" value="1"/>
</dbReference>
<dbReference type="GO" id="GO:0005524">
    <property type="term" value="F:ATP binding"/>
    <property type="evidence" value="ECO:0007669"/>
    <property type="project" value="UniProtKB-KW"/>
</dbReference>
<dbReference type="STRING" id="488538.SAR116_0217"/>
<evidence type="ECO:0000256" key="4">
    <source>
        <dbReference type="ARBA" id="ARBA00022475"/>
    </source>
</evidence>
<keyword evidence="10" id="KW-0067">ATP-binding</keyword>
<evidence type="ECO:0000256" key="6">
    <source>
        <dbReference type="ARBA" id="ARBA00022679"/>
    </source>
</evidence>
<keyword evidence="11 14" id="KW-1133">Transmembrane helix</keyword>
<feature type="domain" description="Histidine kinase" evidence="15">
    <location>
        <begin position="505"/>
        <end position="718"/>
    </location>
</feature>
<dbReference type="CDD" id="cd00130">
    <property type="entry name" value="PAS"/>
    <property type="match status" value="1"/>
</dbReference>
<dbReference type="InterPro" id="IPR017232">
    <property type="entry name" value="NtrY"/>
</dbReference>
<dbReference type="InterPro" id="IPR004358">
    <property type="entry name" value="Sig_transdc_His_kin-like_C"/>
</dbReference>
<evidence type="ECO:0000313" key="18">
    <source>
        <dbReference type="EMBL" id="ADE38460.1"/>
    </source>
</evidence>
<dbReference type="Pfam" id="PF02518">
    <property type="entry name" value="HATPase_c"/>
    <property type="match status" value="1"/>
</dbReference>
<keyword evidence="12" id="KW-0902">Two-component regulatory system</keyword>
<keyword evidence="5" id="KW-0597">Phosphoprotein</keyword>
<evidence type="ECO:0000256" key="7">
    <source>
        <dbReference type="ARBA" id="ARBA00022692"/>
    </source>
</evidence>
<dbReference type="InterPro" id="IPR036097">
    <property type="entry name" value="HisK_dim/P_sf"/>
</dbReference>
<dbReference type="PIRSF" id="PIRSF037532">
    <property type="entry name" value="STHK_NtrY"/>
    <property type="match status" value="1"/>
</dbReference>
<dbReference type="PROSITE" id="PS50885">
    <property type="entry name" value="HAMP"/>
    <property type="match status" value="1"/>
</dbReference>
<sequence length="729" mass="80801">MSADKQSQIRRRLFSENRLAYMSILFTVCMGAATAFTLSRVDYLSQGPRALKLLLSIDVVALVVLSFFVVRHIMQLWADRRQQVAGHQLHWRLAVLFGGITTLPVLIIALFSLFVVDYSLRGWFADRISVAINESVKVADSYFQEHAQSVTGDVLTIANDVNREALKLGGNNEIMGQYLSNQTALRNLSEAIILDGTGEVIAKSRFAFAVTFTNLDEDWVEKARAGEVVVLRADDTNKIRAVVKLNSYIDAYLLVGRFIDQNVLAAVDRTRLAASDYQQLGIQQFDLQLSFAVLFGVVVLLLLISALWVGLNLATAIIGPLSAVINVADKVRGGDLRERVPGGAGIDEISRLGLSFNNMLDELARSRQQLVQANMQIDRRREFTEAVLGGVSSGVIGLDKDGRINLPNAAARNLLGLTDVDMIGKKLENLVPEFNHLLSIVGQKRRRFMEDQVVLERPTSRLTLRSRIASELVDDRIIGYVVTFDDVTDLLTAQRKAAWADIARRIAHEIKNPLTPIQLASDRLRRKFKPKDAIEAERFEEYVTIISRQVDDIGRMVDEFSSFARMPQPTMEPVKLDELVEGQIDLFASDDVSYSYEHDDDVSFIIMGDAGLLRQAITNLLQNAKDSLREHNVATPQIYISLTYGDGEITVVIKDNGPGFPDMNLDDLLEPYVTTREKGTGLGLAIVSKIVQDHNGTLALKNDDQGGAVIVLTFPSDNDAQSGGKNLGR</sequence>
<dbReference type="SUPFAM" id="SSF47384">
    <property type="entry name" value="Homodimeric domain of signal transducing histidine kinase"/>
    <property type="match status" value="1"/>
</dbReference>
<evidence type="ECO:0000256" key="2">
    <source>
        <dbReference type="ARBA" id="ARBA00004651"/>
    </source>
</evidence>
<dbReference type="HOGENOM" id="CLU_019564_1_0_5"/>
<dbReference type="PROSITE" id="PS50112">
    <property type="entry name" value="PAS"/>
    <property type="match status" value="1"/>
</dbReference>
<dbReference type="GO" id="GO:0006355">
    <property type="term" value="P:regulation of DNA-templated transcription"/>
    <property type="evidence" value="ECO:0007669"/>
    <property type="project" value="InterPro"/>
</dbReference>
<dbReference type="InterPro" id="IPR036890">
    <property type="entry name" value="HATPase_C_sf"/>
</dbReference>
<evidence type="ECO:0000256" key="9">
    <source>
        <dbReference type="ARBA" id="ARBA00022777"/>
    </source>
</evidence>
<dbReference type="GO" id="GO:0005886">
    <property type="term" value="C:plasma membrane"/>
    <property type="evidence" value="ECO:0007669"/>
    <property type="project" value="UniProtKB-SubCell"/>
</dbReference>
<dbReference type="KEGG" id="apb:SAR116_0217"/>
<keyword evidence="8" id="KW-0547">Nucleotide-binding</keyword>
<dbReference type="SMART" id="SM00388">
    <property type="entry name" value="HisKA"/>
    <property type="match status" value="1"/>
</dbReference>
<evidence type="ECO:0000259" key="15">
    <source>
        <dbReference type="PROSITE" id="PS50109"/>
    </source>
</evidence>
<dbReference type="InterPro" id="IPR000014">
    <property type="entry name" value="PAS"/>
</dbReference>
<dbReference type="InterPro" id="IPR045671">
    <property type="entry name" value="NtrY-like_N"/>
</dbReference>
<evidence type="ECO:0000256" key="10">
    <source>
        <dbReference type="ARBA" id="ARBA00022840"/>
    </source>
</evidence>
<dbReference type="SMART" id="SM00304">
    <property type="entry name" value="HAMP"/>
    <property type="match status" value="1"/>
</dbReference>
<keyword evidence="9 18" id="KW-0418">Kinase</keyword>
<dbReference type="SMART" id="SM00387">
    <property type="entry name" value="HATPase_c"/>
    <property type="match status" value="1"/>
</dbReference>
<keyword evidence="19" id="KW-1185">Reference proteome</keyword>
<dbReference type="Pfam" id="PF00989">
    <property type="entry name" value="PAS"/>
    <property type="match status" value="1"/>
</dbReference>
<dbReference type="Gene3D" id="3.30.450.20">
    <property type="entry name" value="PAS domain"/>
    <property type="match status" value="1"/>
</dbReference>
<evidence type="ECO:0000259" key="16">
    <source>
        <dbReference type="PROSITE" id="PS50112"/>
    </source>
</evidence>
<dbReference type="Pfam" id="PF19312">
    <property type="entry name" value="NtrY_N"/>
    <property type="match status" value="1"/>
</dbReference>
<dbReference type="Gene3D" id="1.10.287.130">
    <property type="match status" value="1"/>
</dbReference>
<evidence type="ECO:0000256" key="3">
    <source>
        <dbReference type="ARBA" id="ARBA00012438"/>
    </source>
</evidence>
<organism evidence="18 19">
    <name type="scientific">Puniceispirillum marinum (strain IMCC1322)</name>
    <dbReference type="NCBI Taxonomy" id="488538"/>
    <lineage>
        <taxon>Bacteria</taxon>
        <taxon>Pseudomonadati</taxon>
        <taxon>Pseudomonadota</taxon>
        <taxon>Alphaproteobacteria</taxon>
        <taxon>Candidatus Puniceispirillales</taxon>
        <taxon>Candidatus Puniceispirillaceae</taxon>
        <taxon>Candidatus Puniceispirillum</taxon>
    </lineage>
</organism>
<keyword evidence="7 14" id="KW-0812">Transmembrane</keyword>
<feature type="transmembrane region" description="Helical" evidence="14">
    <location>
        <begin position="94"/>
        <end position="116"/>
    </location>
</feature>
<dbReference type="InterPro" id="IPR005467">
    <property type="entry name" value="His_kinase_dom"/>
</dbReference>
<dbReference type="Pfam" id="PF00512">
    <property type="entry name" value="HisKA"/>
    <property type="match status" value="1"/>
</dbReference>
<dbReference type="PANTHER" id="PTHR43065:SF10">
    <property type="entry name" value="PEROXIDE STRESS-ACTIVATED HISTIDINE KINASE MAK3"/>
    <property type="match status" value="1"/>
</dbReference>
<dbReference type="InterPro" id="IPR003594">
    <property type="entry name" value="HATPase_dom"/>
</dbReference>
<dbReference type="AlphaFoldDB" id="D5BPH8"/>
<dbReference type="CDD" id="cd00082">
    <property type="entry name" value="HisKA"/>
    <property type="match status" value="1"/>
</dbReference>
<evidence type="ECO:0000256" key="8">
    <source>
        <dbReference type="ARBA" id="ARBA00022741"/>
    </source>
</evidence>
<keyword evidence="4" id="KW-1003">Cell membrane</keyword>
<keyword evidence="13 14" id="KW-0472">Membrane</keyword>
<feature type="transmembrane region" description="Helical" evidence="14">
    <location>
        <begin position="289"/>
        <end position="311"/>
    </location>
</feature>
<dbReference type="eggNOG" id="COG5000">
    <property type="taxonomic scope" value="Bacteria"/>
</dbReference>
<dbReference type="Pfam" id="PF00672">
    <property type="entry name" value="HAMP"/>
    <property type="match status" value="1"/>
</dbReference>
<feature type="transmembrane region" description="Helical" evidence="14">
    <location>
        <begin position="53"/>
        <end position="74"/>
    </location>
</feature>
<dbReference type="RefSeq" id="WP_013045090.1">
    <property type="nucleotide sequence ID" value="NC_014010.1"/>
</dbReference>
<evidence type="ECO:0000256" key="14">
    <source>
        <dbReference type="SAM" id="Phobius"/>
    </source>
</evidence>
<name>D5BPH8_PUNMI</name>
<evidence type="ECO:0000256" key="5">
    <source>
        <dbReference type="ARBA" id="ARBA00022553"/>
    </source>
</evidence>
<dbReference type="PANTHER" id="PTHR43065">
    <property type="entry name" value="SENSOR HISTIDINE KINASE"/>
    <property type="match status" value="1"/>
</dbReference>
<keyword evidence="6 18" id="KW-0808">Transferase</keyword>
<dbReference type="SUPFAM" id="SSF158472">
    <property type="entry name" value="HAMP domain-like"/>
    <property type="match status" value="1"/>
</dbReference>
<dbReference type="Gene3D" id="6.10.340.10">
    <property type="match status" value="1"/>
</dbReference>